<dbReference type="AlphaFoldDB" id="A0A1H1UJC4"/>
<dbReference type="CDD" id="cd00761">
    <property type="entry name" value="Glyco_tranf_GTA_type"/>
    <property type="match status" value="1"/>
</dbReference>
<dbReference type="Proteomes" id="UP000893823">
    <property type="component" value="Unassembled WGS sequence"/>
</dbReference>
<reference evidence="3" key="2">
    <citation type="submission" date="2016-10" db="EMBL/GenBank/DDBJ databases">
        <authorList>
            <person name="de Groot N.N."/>
        </authorList>
    </citation>
    <scope>NUCLEOTIDE SEQUENCE [LARGE SCALE GENOMIC DNA]</scope>
    <source>
        <strain evidence="3">CPCC 202695</strain>
    </source>
</reference>
<dbReference type="SUPFAM" id="SSF53448">
    <property type="entry name" value="Nucleotide-diphospho-sugar transferases"/>
    <property type="match status" value="1"/>
</dbReference>
<dbReference type="InterPro" id="IPR001173">
    <property type="entry name" value="Glyco_trans_2-like"/>
</dbReference>
<protein>
    <submittedName>
        <fullName evidence="3">Glycosyltransferase like family 2</fullName>
    </submittedName>
</protein>
<reference evidence="4" key="1">
    <citation type="submission" date="2016-10" db="EMBL/GenBank/DDBJ databases">
        <authorList>
            <person name="Varghese N."/>
            <person name="Submissions S."/>
        </authorList>
    </citation>
    <scope>NUCLEOTIDE SEQUENCE [LARGE SCALE GENOMIC DNA]</scope>
    <source>
        <strain evidence="4">CPCC 202695</strain>
    </source>
</reference>
<dbReference type="Gene3D" id="3.90.550.10">
    <property type="entry name" value="Spore Coat Polysaccharide Biosynthesis Protein SpsA, Chain A"/>
    <property type="match status" value="1"/>
</dbReference>
<evidence type="ECO:0000313" key="5">
    <source>
        <dbReference type="Proteomes" id="UP000893823"/>
    </source>
</evidence>
<keyword evidence="5" id="KW-1185">Reference proteome</keyword>
<proteinExistence type="predicted"/>
<dbReference type="InterPro" id="IPR029044">
    <property type="entry name" value="Nucleotide-diphossugar_trans"/>
</dbReference>
<dbReference type="GO" id="GO:0016740">
    <property type="term" value="F:transferase activity"/>
    <property type="evidence" value="ECO:0007669"/>
    <property type="project" value="UniProtKB-KW"/>
</dbReference>
<keyword evidence="3" id="KW-0808">Transferase</keyword>
<evidence type="ECO:0000313" key="3">
    <source>
        <dbReference type="EMBL" id="SDS72664.1"/>
    </source>
</evidence>
<dbReference type="STRING" id="589382.SAMN04489721_1803"/>
<dbReference type="Pfam" id="PF00535">
    <property type="entry name" value="Glycos_transf_2"/>
    <property type="match status" value="1"/>
</dbReference>
<accession>A0A1H1UJC4</accession>
<gene>
    <name evidence="2" type="ORF">BCL57_002372</name>
    <name evidence="3" type="ORF">SAMN04489721_1803</name>
</gene>
<evidence type="ECO:0000313" key="2">
    <source>
        <dbReference type="EMBL" id="MCP2368199.1"/>
    </source>
</evidence>
<dbReference type="Proteomes" id="UP000199482">
    <property type="component" value="Chromosome I"/>
</dbReference>
<organism evidence="3 4">
    <name type="scientific">Agromyces flavus</name>
    <dbReference type="NCBI Taxonomy" id="589382"/>
    <lineage>
        <taxon>Bacteria</taxon>
        <taxon>Bacillati</taxon>
        <taxon>Actinomycetota</taxon>
        <taxon>Actinomycetes</taxon>
        <taxon>Micrococcales</taxon>
        <taxon>Microbacteriaceae</taxon>
        <taxon>Agromyces</taxon>
    </lineage>
</organism>
<dbReference type="RefSeq" id="WP_166670937.1">
    <property type="nucleotide sequence ID" value="NZ_BMDN01000004.1"/>
</dbReference>
<sequence length="371" mass="40653">MLREVWRVRAGTPIAEVVIAVHDARRPVGRAIESIVGAPGARADAPPVRVTVVCHNLPATAFGETAERFADADVRWLELHDGIRSPAGPFNHGLALAEAPWVGVMGSDDSFDPGAVDALVGRLRADAPQVLLYPLRHQDGPPMANPLSRRARHRRLDPVKDRLAYRTAPLALIQRPLVGELGLQFAPGLRSGEDAGFSARLWNLAERIDFHPADPGYVIGADAVDRVTAAPMDVEDEVRPYRDLFAEPWVAALPRPRRQALVVKTVRIHLMGAVLRRARAGAFADGDLEAYRGLLAAGLRLAPDALAPMSRRDRAVLDAVLASAPEGAVVEAVRRHDAAHRADRLLTRSPWRALDRESDLRRMLRYVGWPR</sequence>
<evidence type="ECO:0000313" key="4">
    <source>
        <dbReference type="Proteomes" id="UP000199482"/>
    </source>
</evidence>
<dbReference type="EMBL" id="SODL02000004">
    <property type="protein sequence ID" value="MCP2368199.1"/>
    <property type="molecule type" value="Genomic_DNA"/>
</dbReference>
<reference evidence="2" key="3">
    <citation type="submission" date="2022-06" db="EMBL/GenBank/DDBJ databases">
        <title>Genomic Encyclopedia of Type Strains, Phase III (KMG-III): the genomes of soil and plant-associated and newly described type strains.</title>
        <authorList>
            <person name="Whitman W."/>
        </authorList>
    </citation>
    <scope>NUCLEOTIDE SEQUENCE</scope>
    <source>
        <strain evidence="2">CPCC 202695</strain>
    </source>
</reference>
<evidence type="ECO:0000259" key="1">
    <source>
        <dbReference type="Pfam" id="PF00535"/>
    </source>
</evidence>
<name>A0A1H1UJC4_9MICO</name>
<feature type="domain" description="Glycosyltransferase 2-like" evidence="1">
    <location>
        <begin position="17"/>
        <end position="176"/>
    </location>
</feature>
<dbReference type="EMBL" id="LT629755">
    <property type="protein sequence ID" value="SDS72664.1"/>
    <property type="molecule type" value="Genomic_DNA"/>
</dbReference>